<dbReference type="EMBL" id="CAJPDS010000010">
    <property type="protein sequence ID" value="CAF9911550.1"/>
    <property type="molecule type" value="Genomic_DNA"/>
</dbReference>
<dbReference type="FunFam" id="3.40.50.300:FF:001425">
    <property type="entry name" value="Dynamin GTPase, putative"/>
    <property type="match status" value="1"/>
</dbReference>
<dbReference type="GO" id="GO:0016020">
    <property type="term" value="C:membrane"/>
    <property type="evidence" value="ECO:0007669"/>
    <property type="project" value="TreeGrafter"/>
</dbReference>
<organism evidence="6 7">
    <name type="scientific">Heterodermia speciosa</name>
    <dbReference type="NCBI Taxonomy" id="116794"/>
    <lineage>
        <taxon>Eukaryota</taxon>
        <taxon>Fungi</taxon>
        <taxon>Dikarya</taxon>
        <taxon>Ascomycota</taxon>
        <taxon>Pezizomycotina</taxon>
        <taxon>Lecanoromycetes</taxon>
        <taxon>OSLEUM clade</taxon>
        <taxon>Lecanoromycetidae</taxon>
        <taxon>Caliciales</taxon>
        <taxon>Physciaceae</taxon>
        <taxon>Heterodermia</taxon>
    </lineage>
</organism>
<dbReference type="GO" id="GO:0048312">
    <property type="term" value="P:intracellular distribution of mitochondria"/>
    <property type="evidence" value="ECO:0007669"/>
    <property type="project" value="TreeGrafter"/>
</dbReference>
<dbReference type="InterPro" id="IPR000375">
    <property type="entry name" value="Dynamin_stalk"/>
</dbReference>
<name>A0A8H3ETU2_9LECA</name>
<sequence>MEQSSRAGSLADPMLLETIDKLFELNIGNYIDLPQLIVVGDQSSGKSSVLEGLTGFAFPRNSGLCTRFCTQIIFRRSPVNQISVSIIAHEDAAKDCKDKMSAWSHNNLPEMTTVRFAEILQEVHTLMDLGNGTEPGKQTFSNDVLKIEICGPVQEHLSVIDIPGIFKKTTKGLTTKSDMDMVRAMVIKHMNNQRSVILAVVPANVDIATQEILDMAELCDPKGQRTLGVITKPDLVDKGAEQTTLDIIQGKSHKLSLGWNIVKNPGQQQLNDAPTDRHNAEKAFFQSCRPWTQLDGDTVGIKALEIRLREVLAEVVRREFPSVKTELSKRLDVCRDQLVRLGPPRANREHQHAYLLRIATEFQEITSCALKAHYGEYDIFDGDPDTKLATSVISRNAMFSSDVASRGHTFKFDNAWKKNSQETGKGPDPDSDSESKPVSKSETAMLKLPAWKATGDSGSDRYIPIIDDLEHLFPLPIKVRNPQQNNILSWLKDLYTGSRGFEMGSFDPSLLTTIWRKQSAKWDNLAFGYICDMVTLVHKFMKQLLVHCCRDERVCGGLESLLSEHLLERYKKAIDHVKFVLEVERGGTPMTTNHYFADNLEKCRQKRFKSNLAQSKSVHLSKDFAKEFQWIKIDDLVMHQSNATNLDFVIQDLHDTLYAYYKLARKRFVDVVCMQAADFYLIAGKDTPLKVFTPAFVSSLSKEQLESIAGEDLSTRRKRKELRNEITNLEKGRKVLI</sequence>
<dbReference type="InterPro" id="IPR030381">
    <property type="entry name" value="G_DYNAMIN_dom"/>
</dbReference>
<keyword evidence="2" id="KW-0342">GTP-binding</keyword>
<dbReference type="GO" id="GO:0005525">
    <property type="term" value="F:GTP binding"/>
    <property type="evidence" value="ECO:0007669"/>
    <property type="project" value="InterPro"/>
</dbReference>
<evidence type="ECO:0000259" key="4">
    <source>
        <dbReference type="PROSITE" id="PS51388"/>
    </source>
</evidence>
<keyword evidence="1" id="KW-0547">Nucleotide-binding</keyword>
<dbReference type="InterPro" id="IPR020850">
    <property type="entry name" value="GED_dom"/>
</dbReference>
<feature type="region of interest" description="Disordered" evidence="3">
    <location>
        <begin position="415"/>
        <end position="441"/>
    </location>
</feature>
<dbReference type="GO" id="GO:0005874">
    <property type="term" value="C:microtubule"/>
    <property type="evidence" value="ECO:0007669"/>
    <property type="project" value="TreeGrafter"/>
</dbReference>
<feature type="domain" description="GED" evidence="4">
    <location>
        <begin position="650"/>
        <end position="737"/>
    </location>
</feature>
<comment type="caution">
    <text evidence="6">The sequence shown here is derived from an EMBL/GenBank/DDBJ whole genome shotgun (WGS) entry which is preliminary data.</text>
</comment>
<dbReference type="PANTHER" id="PTHR11566:SF215">
    <property type="entry name" value="DYNAMIN GTPASE"/>
    <property type="match status" value="1"/>
</dbReference>
<dbReference type="Gene3D" id="1.20.120.1240">
    <property type="entry name" value="Dynamin, middle domain"/>
    <property type="match status" value="1"/>
</dbReference>
<evidence type="ECO:0000313" key="7">
    <source>
        <dbReference type="Proteomes" id="UP000664521"/>
    </source>
</evidence>
<dbReference type="CDD" id="cd08771">
    <property type="entry name" value="DLP_1"/>
    <property type="match status" value="1"/>
</dbReference>
<dbReference type="OrthoDB" id="415706at2759"/>
<gene>
    <name evidence="6" type="ORF">HETSPECPRED_000375</name>
</gene>
<dbReference type="Gene3D" id="3.40.50.300">
    <property type="entry name" value="P-loop containing nucleotide triphosphate hydrolases"/>
    <property type="match status" value="1"/>
</dbReference>
<dbReference type="GO" id="GO:0000266">
    <property type="term" value="P:mitochondrial fission"/>
    <property type="evidence" value="ECO:0007669"/>
    <property type="project" value="TreeGrafter"/>
</dbReference>
<evidence type="ECO:0000256" key="2">
    <source>
        <dbReference type="ARBA" id="ARBA00023134"/>
    </source>
</evidence>
<dbReference type="PRINTS" id="PR00195">
    <property type="entry name" value="DYNAMIN"/>
</dbReference>
<dbReference type="Pfam" id="PF01031">
    <property type="entry name" value="Dynamin_M"/>
    <property type="match status" value="1"/>
</dbReference>
<dbReference type="SMART" id="SM00053">
    <property type="entry name" value="DYNc"/>
    <property type="match status" value="1"/>
</dbReference>
<dbReference type="InterPro" id="IPR001401">
    <property type="entry name" value="Dynamin_GTPase"/>
</dbReference>
<dbReference type="PANTHER" id="PTHR11566">
    <property type="entry name" value="DYNAMIN"/>
    <property type="match status" value="1"/>
</dbReference>
<dbReference type="AlphaFoldDB" id="A0A8H3ETU2"/>
<dbReference type="SUPFAM" id="SSF52540">
    <property type="entry name" value="P-loop containing nucleoside triphosphate hydrolases"/>
    <property type="match status" value="1"/>
</dbReference>
<dbReference type="InterPro" id="IPR022812">
    <property type="entry name" value="Dynamin"/>
</dbReference>
<dbReference type="GO" id="GO:0005739">
    <property type="term" value="C:mitochondrion"/>
    <property type="evidence" value="ECO:0007669"/>
    <property type="project" value="TreeGrafter"/>
</dbReference>
<proteinExistence type="predicted"/>
<dbReference type="Pfam" id="PF00350">
    <property type="entry name" value="Dynamin_N"/>
    <property type="match status" value="1"/>
</dbReference>
<dbReference type="PROSITE" id="PS51388">
    <property type="entry name" value="GED"/>
    <property type="match status" value="1"/>
</dbReference>
<feature type="compositionally biased region" description="Basic and acidic residues" evidence="3">
    <location>
        <begin position="415"/>
        <end position="439"/>
    </location>
</feature>
<dbReference type="PROSITE" id="PS51718">
    <property type="entry name" value="G_DYNAMIN_2"/>
    <property type="match status" value="1"/>
</dbReference>
<dbReference type="GO" id="GO:0008017">
    <property type="term" value="F:microtubule binding"/>
    <property type="evidence" value="ECO:0007669"/>
    <property type="project" value="TreeGrafter"/>
</dbReference>
<keyword evidence="7" id="KW-1185">Reference proteome</keyword>
<evidence type="ECO:0000313" key="6">
    <source>
        <dbReference type="EMBL" id="CAF9911550.1"/>
    </source>
</evidence>
<accession>A0A8H3ETU2</accession>
<dbReference type="GO" id="GO:0003924">
    <property type="term" value="F:GTPase activity"/>
    <property type="evidence" value="ECO:0007669"/>
    <property type="project" value="InterPro"/>
</dbReference>
<dbReference type="GO" id="GO:0006897">
    <property type="term" value="P:endocytosis"/>
    <property type="evidence" value="ECO:0007669"/>
    <property type="project" value="TreeGrafter"/>
</dbReference>
<dbReference type="GO" id="GO:0016559">
    <property type="term" value="P:peroxisome fission"/>
    <property type="evidence" value="ECO:0007669"/>
    <property type="project" value="TreeGrafter"/>
</dbReference>
<dbReference type="InterPro" id="IPR045063">
    <property type="entry name" value="Dynamin_N"/>
</dbReference>
<reference evidence="6" key="1">
    <citation type="submission" date="2021-03" db="EMBL/GenBank/DDBJ databases">
        <authorList>
            <person name="Tagirdzhanova G."/>
        </authorList>
    </citation>
    <scope>NUCLEOTIDE SEQUENCE</scope>
</reference>
<dbReference type="InterPro" id="IPR027417">
    <property type="entry name" value="P-loop_NTPase"/>
</dbReference>
<evidence type="ECO:0000259" key="5">
    <source>
        <dbReference type="PROSITE" id="PS51718"/>
    </source>
</evidence>
<protein>
    <submittedName>
        <fullName evidence="6">Uncharacterized protein</fullName>
    </submittedName>
</protein>
<dbReference type="Proteomes" id="UP000664521">
    <property type="component" value="Unassembled WGS sequence"/>
</dbReference>
<evidence type="ECO:0000256" key="3">
    <source>
        <dbReference type="SAM" id="MobiDB-lite"/>
    </source>
</evidence>
<evidence type="ECO:0000256" key="1">
    <source>
        <dbReference type="ARBA" id="ARBA00022741"/>
    </source>
</evidence>
<feature type="domain" description="Dynamin-type G" evidence="5">
    <location>
        <begin position="30"/>
        <end position="321"/>
    </location>
</feature>